<keyword evidence="3" id="KW-0963">Cytoplasm</keyword>
<gene>
    <name evidence="5" type="ORF">Agabi119p4_358</name>
</gene>
<dbReference type="Proteomes" id="UP000629468">
    <property type="component" value="Unassembled WGS sequence"/>
</dbReference>
<dbReference type="GO" id="GO:0048487">
    <property type="term" value="F:beta-tubulin binding"/>
    <property type="evidence" value="ECO:0007669"/>
    <property type="project" value="InterPro"/>
</dbReference>
<comment type="caution">
    <text evidence="5">The sequence shown here is derived from an EMBL/GenBank/DDBJ whole genome shotgun (WGS) entry which is preliminary data.</text>
</comment>
<dbReference type="GO" id="GO:0007023">
    <property type="term" value="P:post-chaperonin tubulin folding pathway"/>
    <property type="evidence" value="ECO:0007669"/>
    <property type="project" value="UniProtKB-UniRule"/>
</dbReference>
<reference evidence="5 6" key="1">
    <citation type="journal article" name="Sci. Rep.">
        <title>Telomere-to-telomere assembled and centromere annotated genomes of the two main subspecies of the button mushroom Agaricus bisporus reveal especially polymorphic chromosome ends.</title>
        <authorList>
            <person name="Sonnenberg A.S.M."/>
            <person name="Sedaghat-Telgerd N."/>
            <person name="Lavrijssen B."/>
            <person name="Ohm R.A."/>
            <person name="Hendrickx P.M."/>
            <person name="Scholtmeijer K."/>
            <person name="Baars J.J.P."/>
            <person name="van Peer A."/>
        </authorList>
    </citation>
    <scope>NUCLEOTIDE SEQUENCE [LARGE SCALE GENOMIC DNA]</scope>
    <source>
        <strain evidence="5 6">H119_p4</strain>
    </source>
</reference>
<dbReference type="Gene3D" id="1.20.58.90">
    <property type="match status" value="1"/>
</dbReference>
<comment type="similarity">
    <text evidence="1 3">Belongs to the TBCA family.</text>
</comment>
<dbReference type="GO" id="GO:0005829">
    <property type="term" value="C:cytosol"/>
    <property type="evidence" value="ECO:0007669"/>
    <property type="project" value="TreeGrafter"/>
</dbReference>
<protein>
    <recommendedName>
        <fullName evidence="3">Tubulin-specific chaperone A</fullName>
    </recommendedName>
</protein>
<keyword evidence="2 3" id="KW-0143">Chaperone</keyword>
<evidence type="ECO:0000256" key="4">
    <source>
        <dbReference type="SAM" id="Coils"/>
    </source>
</evidence>
<dbReference type="InterPro" id="IPR036126">
    <property type="entry name" value="TBCA_sf"/>
</dbReference>
<evidence type="ECO:0000256" key="2">
    <source>
        <dbReference type="ARBA" id="ARBA00023186"/>
    </source>
</evidence>
<dbReference type="Pfam" id="PF02970">
    <property type="entry name" value="TBCA"/>
    <property type="match status" value="1"/>
</dbReference>
<accession>A0A8H7KKP0</accession>
<sequence length="111" mass="12456">MAELATIQKQLKIKAGVVQRYNKEMTLYRKEVVDLGGKLTRLVADGTEEWDIKNMKRMIEESEKMILDTETKLDKAKGELKDLVKRVEGTPGVAASDEFVKAQGIVTEDTA</sequence>
<evidence type="ECO:0000256" key="1">
    <source>
        <dbReference type="ARBA" id="ARBA00006806"/>
    </source>
</evidence>
<dbReference type="GO" id="GO:0007021">
    <property type="term" value="P:tubulin complex assembly"/>
    <property type="evidence" value="ECO:0007669"/>
    <property type="project" value="UniProtKB-UniRule"/>
</dbReference>
<evidence type="ECO:0000313" key="5">
    <source>
        <dbReference type="EMBL" id="KAF7784193.1"/>
    </source>
</evidence>
<comment type="subcellular location">
    <subcellularLocation>
        <location evidence="3">Cytoplasm</location>
        <location evidence="3">Cytoskeleton</location>
    </subcellularLocation>
</comment>
<proteinExistence type="inferred from homology"/>
<dbReference type="AlphaFoldDB" id="A0A8H7KKP0"/>
<dbReference type="SUPFAM" id="SSF46988">
    <property type="entry name" value="Tubulin chaperone cofactor A"/>
    <property type="match status" value="1"/>
</dbReference>
<comment type="subunit">
    <text evidence="3">Supercomplex made of cofactors A to E. Cofactors A and D function by capturing and stabilizing tubulin in a quasi-native conformation. Cofactor E binds to the cofactor D-tubulin complex; interaction with cofactor C then causes the release of tubulin polypeptides that are committed to the native state.</text>
</comment>
<keyword evidence="4" id="KW-0175">Coiled coil</keyword>
<dbReference type="GO" id="GO:0005874">
    <property type="term" value="C:microtubule"/>
    <property type="evidence" value="ECO:0007669"/>
    <property type="project" value="UniProtKB-KW"/>
</dbReference>
<evidence type="ECO:0000313" key="6">
    <source>
        <dbReference type="Proteomes" id="UP000629468"/>
    </source>
</evidence>
<keyword evidence="3" id="KW-0493">Microtubule</keyword>
<dbReference type="InterPro" id="IPR004226">
    <property type="entry name" value="TBCA"/>
</dbReference>
<dbReference type="PANTHER" id="PTHR21500">
    <property type="entry name" value="TUBULIN-SPECIFIC CHAPERONE A"/>
    <property type="match status" value="1"/>
</dbReference>
<evidence type="ECO:0000256" key="3">
    <source>
        <dbReference type="RuleBase" id="RU364030"/>
    </source>
</evidence>
<keyword evidence="3" id="KW-0206">Cytoskeleton</keyword>
<feature type="coiled-coil region" evidence="4">
    <location>
        <begin position="52"/>
        <end position="86"/>
    </location>
</feature>
<name>A0A8H7KKP0_AGABI</name>
<dbReference type="PANTHER" id="PTHR21500:SF0">
    <property type="entry name" value="TUBULIN-SPECIFIC CHAPERONE A"/>
    <property type="match status" value="1"/>
</dbReference>
<organism evidence="5 6">
    <name type="scientific">Agaricus bisporus var. burnettii</name>
    <dbReference type="NCBI Taxonomy" id="192524"/>
    <lineage>
        <taxon>Eukaryota</taxon>
        <taxon>Fungi</taxon>
        <taxon>Dikarya</taxon>
        <taxon>Basidiomycota</taxon>
        <taxon>Agaricomycotina</taxon>
        <taxon>Agaricomycetes</taxon>
        <taxon>Agaricomycetidae</taxon>
        <taxon>Agaricales</taxon>
        <taxon>Agaricineae</taxon>
        <taxon>Agaricaceae</taxon>
        <taxon>Agaricus</taxon>
    </lineage>
</organism>
<dbReference type="EMBL" id="JABXXO010000001">
    <property type="protein sequence ID" value="KAF7784193.1"/>
    <property type="molecule type" value="Genomic_DNA"/>
</dbReference>